<keyword evidence="12" id="KW-1185">Reference proteome</keyword>
<dbReference type="GO" id="GO:0005615">
    <property type="term" value="C:extracellular space"/>
    <property type="evidence" value="ECO:0007669"/>
    <property type="project" value="TreeGrafter"/>
</dbReference>
<dbReference type="OrthoDB" id="6339452at2759"/>
<evidence type="ECO:0000259" key="9">
    <source>
        <dbReference type="PROSITE" id="PS50240"/>
    </source>
</evidence>
<dbReference type="PANTHER" id="PTHR24264:SF65">
    <property type="entry name" value="SRCR DOMAIN-CONTAINING PROTEIN"/>
    <property type="match status" value="1"/>
</dbReference>
<evidence type="ECO:0000313" key="12">
    <source>
        <dbReference type="Proteomes" id="UP000001307"/>
    </source>
</evidence>
<evidence type="ECO:0000256" key="5">
    <source>
        <dbReference type="ARBA" id="ARBA00022825"/>
    </source>
</evidence>
<dbReference type="InterPro" id="IPR043504">
    <property type="entry name" value="Peptidase_S1_PA_chymotrypsin"/>
</dbReference>
<dbReference type="Proteomes" id="UP000001307">
    <property type="component" value="Unassembled WGS sequence"/>
</dbReference>
<dbReference type="PROSITE" id="PS00135">
    <property type="entry name" value="TRYPSIN_SER"/>
    <property type="match status" value="1"/>
</dbReference>
<dbReference type="CDD" id="cd00190">
    <property type="entry name" value="Tryp_SPc"/>
    <property type="match status" value="1"/>
</dbReference>
<dbReference type="GO" id="GO:0004252">
    <property type="term" value="F:serine-type endopeptidase activity"/>
    <property type="evidence" value="ECO:0007669"/>
    <property type="project" value="InterPro"/>
</dbReference>
<evidence type="ECO:0000256" key="1">
    <source>
        <dbReference type="ARBA" id="ARBA00004613"/>
    </source>
</evidence>
<dbReference type="PROSITE" id="PS50240">
    <property type="entry name" value="TRYPSIN_DOM"/>
    <property type="match status" value="1"/>
</dbReference>
<accession>E4XQT9</accession>
<dbReference type="InterPro" id="IPR009003">
    <property type="entry name" value="Peptidase_S1_PA"/>
</dbReference>
<dbReference type="SMART" id="SM00020">
    <property type="entry name" value="Tryp_SPc"/>
    <property type="match status" value="1"/>
</dbReference>
<dbReference type="SUPFAM" id="SSF50494">
    <property type="entry name" value="Trypsin-like serine proteases"/>
    <property type="match status" value="1"/>
</dbReference>
<dbReference type="PANTHER" id="PTHR24264">
    <property type="entry name" value="TRYPSIN-RELATED"/>
    <property type="match status" value="1"/>
</dbReference>
<evidence type="ECO:0000256" key="4">
    <source>
        <dbReference type="ARBA" id="ARBA00022801"/>
    </source>
</evidence>
<dbReference type="PROSITE" id="PS00134">
    <property type="entry name" value="TRYPSIN_HIS"/>
    <property type="match status" value="1"/>
</dbReference>
<dbReference type="Gene3D" id="2.40.10.10">
    <property type="entry name" value="Trypsin-like serine proteases"/>
    <property type="match status" value="1"/>
</dbReference>
<dbReference type="EMBL" id="FN653109">
    <property type="protein sequence ID" value="CBY12175.1"/>
    <property type="molecule type" value="Genomic_DNA"/>
</dbReference>
<dbReference type="PRINTS" id="PR00722">
    <property type="entry name" value="CHYMOTRYPSIN"/>
</dbReference>
<evidence type="ECO:0000313" key="11">
    <source>
        <dbReference type="EMBL" id="CBY34293.1"/>
    </source>
</evidence>
<organism evidence="10">
    <name type="scientific">Oikopleura dioica</name>
    <name type="common">Tunicate</name>
    <dbReference type="NCBI Taxonomy" id="34765"/>
    <lineage>
        <taxon>Eukaryota</taxon>
        <taxon>Metazoa</taxon>
        <taxon>Chordata</taxon>
        <taxon>Tunicata</taxon>
        <taxon>Appendicularia</taxon>
        <taxon>Copelata</taxon>
        <taxon>Oikopleuridae</taxon>
        <taxon>Oikopleura</taxon>
    </lineage>
</organism>
<feature type="domain" description="Peptidase S1" evidence="9">
    <location>
        <begin position="214"/>
        <end position="467"/>
    </location>
</feature>
<comment type="similarity">
    <text evidence="7">Belongs to the peptidase S1 family. CLIP subfamily.</text>
</comment>
<dbReference type="InterPro" id="IPR001254">
    <property type="entry name" value="Trypsin_dom"/>
</dbReference>
<dbReference type="GO" id="GO:0006508">
    <property type="term" value="P:proteolysis"/>
    <property type="evidence" value="ECO:0007669"/>
    <property type="project" value="UniProtKB-KW"/>
</dbReference>
<dbReference type="InParanoid" id="E4XQT9"/>
<reference evidence="10" key="1">
    <citation type="journal article" date="2010" name="Science">
        <title>Plasticity of animal genome architecture unmasked by rapid evolution of a pelagic tunicate.</title>
        <authorList>
            <person name="Denoeud F."/>
            <person name="Henriet S."/>
            <person name="Mungpakdee S."/>
            <person name="Aury J.M."/>
            <person name="Da Silva C."/>
            <person name="Brinkmann H."/>
            <person name="Mikhaleva J."/>
            <person name="Olsen L.C."/>
            <person name="Jubin C."/>
            <person name="Canestro C."/>
            <person name="Bouquet J.M."/>
            <person name="Danks G."/>
            <person name="Poulain J."/>
            <person name="Campsteijn C."/>
            <person name="Adamski M."/>
            <person name="Cross I."/>
            <person name="Yadetie F."/>
            <person name="Muffato M."/>
            <person name="Louis A."/>
            <person name="Butcher S."/>
            <person name="Tsagkogeorga G."/>
            <person name="Konrad A."/>
            <person name="Singh S."/>
            <person name="Jensen M.F."/>
            <person name="Cong E.H."/>
            <person name="Eikeseth-Otteraa H."/>
            <person name="Noel B."/>
            <person name="Anthouard V."/>
            <person name="Porcel B.M."/>
            <person name="Kachouri-Lafond R."/>
            <person name="Nishino A."/>
            <person name="Ugolini M."/>
            <person name="Chourrout P."/>
            <person name="Nishida H."/>
            <person name="Aasland R."/>
            <person name="Huzurbazar S."/>
            <person name="Westhof E."/>
            <person name="Delsuc F."/>
            <person name="Lehrach H."/>
            <person name="Reinhardt R."/>
            <person name="Weissenbach J."/>
            <person name="Roy S.W."/>
            <person name="Artiguenave F."/>
            <person name="Postlethwait J.H."/>
            <person name="Manak J.R."/>
            <person name="Thompson E.M."/>
            <person name="Jaillon O."/>
            <person name="Du Pasquier L."/>
            <person name="Boudinot P."/>
            <person name="Liberles D.A."/>
            <person name="Volff J.N."/>
            <person name="Philippe H."/>
            <person name="Lenhard B."/>
            <person name="Roest Crollius H."/>
            <person name="Wincker P."/>
            <person name="Chourrout D."/>
        </authorList>
    </citation>
    <scope>NUCLEOTIDE SEQUENCE [LARGE SCALE GENOMIC DNA]</scope>
</reference>
<evidence type="ECO:0000256" key="8">
    <source>
        <dbReference type="RuleBase" id="RU363034"/>
    </source>
</evidence>
<dbReference type="FunFam" id="2.40.10.10:FF:000002">
    <property type="entry name" value="Transmembrane protease serine"/>
    <property type="match status" value="1"/>
</dbReference>
<dbReference type="AlphaFoldDB" id="E4XQT9"/>
<evidence type="ECO:0000256" key="7">
    <source>
        <dbReference type="ARBA" id="ARBA00024195"/>
    </source>
</evidence>
<dbReference type="EMBL" id="FN654494">
    <property type="protein sequence ID" value="CBY34293.1"/>
    <property type="molecule type" value="Genomic_DNA"/>
</dbReference>
<dbReference type="InterPro" id="IPR033116">
    <property type="entry name" value="TRYPSIN_SER"/>
</dbReference>
<comment type="subcellular location">
    <subcellularLocation>
        <location evidence="1">Secreted</location>
    </subcellularLocation>
</comment>
<keyword evidence="6" id="KW-1015">Disulfide bond</keyword>
<keyword evidence="3 8" id="KW-0645">Protease</keyword>
<name>E4XQT9_OIKDI</name>
<protein>
    <recommendedName>
        <fullName evidence="9">Peptidase S1 domain-containing protein</fullName>
    </recommendedName>
</protein>
<evidence type="ECO:0000256" key="3">
    <source>
        <dbReference type="ARBA" id="ARBA00022670"/>
    </source>
</evidence>
<dbReference type="InterPro" id="IPR018114">
    <property type="entry name" value="TRYPSIN_HIS"/>
</dbReference>
<gene>
    <name evidence="10" type="ORF">GSOID_T00018049001</name>
    <name evidence="11" type="ORF">GSOID_T00024310001</name>
</gene>
<keyword evidence="4 8" id="KW-0378">Hydrolase</keyword>
<dbReference type="Pfam" id="PF00089">
    <property type="entry name" value="Trypsin"/>
    <property type="match status" value="1"/>
</dbReference>
<evidence type="ECO:0000313" key="10">
    <source>
        <dbReference type="EMBL" id="CBY12175.1"/>
    </source>
</evidence>
<dbReference type="InterPro" id="IPR050127">
    <property type="entry name" value="Serine_Proteases_S1"/>
</dbReference>
<sequence>MKLFAGLILSAVVAQDYYDEEGERKKKNMRNDACGCTDKPKNAPDAVATCVEDGGKRKTIDWTCPATGEVERMSNVKCRKIKKKALMNQCGELTCNCKSEMDAFVALMNPDAGEAVASCTIAKKKPTYKLFCDEDSSGTHDAAEASQTFKVKCRNGGIRKNKFDQLLCGNAIIGGDGWEAGPGSMVPGLTCAAPGAPFTARRKRKIKSSAHSKIVGGQIVNRETTWPWIVRLPGCGGSIITQNPTGENDWILTAAHCCEGETSMTVLVGSEDRVQGGQSTDTEFVVNSISIIEHPDYNGSLGETNSAGADVCLVEVPNLTDNQPIGCTNCWAPACIPAQDAHVDDKRLCYVGGWGTTSFGGSQSTLLRDVGVHAFPQDACTSISELTGLVKDNEFCAGVPDFNGDGITDGGKDSCQGDSGGPLVCEESGTAVLYGIVSWGFACADPDRPGVYAKTASFSDWIFTTINA</sequence>
<keyword evidence="2" id="KW-0964">Secreted</keyword>
<keyword evidence="5 8" id="KW-0720">Serine protease</keyword>
<evidence type="ECO:0000256" key="6">
    <source>
        <dbReference type="ARBA" id="ARBA00023157"/>
    </source>
</evidence>
<evidence type="ECO:0000256" key="2">
    <source>
        <dbReference type="ARBA" id="ARBA00022525"/>
    </source>
</evidence>
<proteinExistence type="inferred from homology"/>
<dbReference type="Proteomes" id="UP000011014">
    <property type="component" value="Unassembled WGS sequence"/>
</dbReference>
<dbReference type="InterPro" id="IPR001314">
    <property type="entry name" value="Peptidase_S1A"/>
</dbReference>